<keyword evidence="4" id="KW-0210">Decarboxylase</keyword>
<dbReference type="SUPFAM" id="SSF82199">
    <property type="entry name" value="SET domain"/>
    <property type="match status" value="1"/>
</dbReference>
<evidence type="ECO:0000256" key="2">
    <source>
        <dbReference type="ARBA" id="ARBA00007867"/>
    </source>
</evidence>
<dbReference type="Gene3D" id="3.40.50.150">
    <property type="entry name" value="Vaccinia Virus protein VP39"/>
    <property type="match status" value="1"/>
</dbReference>
<dbReference type="PROSITE" id="PS51006">
    <property type="entry name" value="PABS_2"/>
    <property type="match status" value="1"/>
</dbReference>
<dbReference type="EMBL" id="BDSP01000050">
    <property type="protein sequence ID" value="GAX12280.1"/>
    <property type="molecule type" value="Genomic_DNA"/>
</dbReference>
<evidence type="ECO:0000256" key="12">
    <source>
        <dbReference type="SAM" id="SignalP"/>
    </source>
</evidence>
<evidence type="ECO:0000256" key="7">
    <source>
        <dbReference type="ARBA" id="ARBA00023145"/>
    </source>
</evidence>
<keyword evidence="9" id="KW-0704">Schiff base</keyword>
<feature type="domain" description="PABS" evidence="14">
    <location>
        <begin position="402"/>
        <end position="637"/>
    </location>
</feature>
<dbReference type="Pfam" id="PF01564">
    <property type="entry name" value="Spermine_synth"/>
    <property type="match status" value="1"/>
</dbReference>
<dbReference type="Proteomes" id="UP000198406">
    <property type="component" value="Unassembled WGS sequence"/>
</dbReference>
<evidence type="ECO:0000259" key="13">
    <source>
        <dbReference type="PROSITE" id="PS50280"/>
    </source>
</evidence>
<keyword evidence="16" id="KW-1185">Reference proteome</keyword>
<evidence type="ECO:0000256" key="6">
    <source>
        <dbReference type="ARBA" id="ARBA00023115"/>
    </source>
</evidence>
<dbReference type="InterPro" id="IPR046341">
    <property type="entry name" value="SET_dom_sf"/>
</dbReference>
<keyword evidence="10" id="KW-0670">Pyruvate</keyword>
<dbReference type="SUPFAM" id="SSF53335">
    <property type="entry name" value="S-adenosyl-L-methionine-dependent methyltransferases"/>
    <property type="match status" value="1"/>
</dbReference>
<accession>A0A1Z5JE38</accession>
<gene>
    <name evidence="15" type="ORF">FisN_1Hh211</name>
</gene>
<comment type="cofactor">
    <cofactor evidence="1">
        <name>pyruvate</name>
        <dbReference type="ChEBI" id="CHEBI:15361"/>
    </cofactor>
</comment>
<protein>
    <recommendedName>
        <fullName evidence="17">SET domain-containing protein</fullName>
    </recommendedName>
</protein>
<dbReference type="InParanoid" id="A0A1Z5JE38"/>
<dbReference type="GO" id="GO:0008295">
    <property type="term" value="P:spermidine biosynthetic process"/>
    <property type="evidence" value="ECO:0007669"/>
    <property type="project" value="InterPro"/>
</dbReference>
<proteinExistence type="inferred from homology"/>
<evidence type="ECO:0000256" key="3">
    <source>
        <dbReference type="ARBA" id="ARBA00022679"/>
    </source>
</evidence>
<keyword evidence="5" id="KW-0068">Autocatalytic cleavage</keyword>
<dbReference type="InterPro" id="IPR030374">
    <property type="entry name" value="PABS"/>
</dbReference>
<comment type="similarity">
    <text evidence="2">Belongs to the spermidine/spermine synthase family.</text>
</comment>
<keyword evidence="7" id="KW-0865">Zymogen</keyword>
<evidence type="ECO:0000313" key="15">
    <source>
        <dbReference type="EMBL" id="GAX12280.1"/>
    </source>
</evidence>
<keyword evidence="12" id="KW-0732">Signal</keyword>
<dbReference type="PANTHER" id="PTHR43317:SF1">
    <property type="entry name" value="THERMOSPERMINE SYNTHASE ACAULIS5"/>
    <property type="match status" value="1"/>
</dbReference>
<dbReference type="SUPFAM" id="SSF56276">
    <property type="entry name" value="S-adenosylmethionine decarboxylase"/>
    <property type="match status" value="1"/>
</dbReference>
<evidence type="ECO:0000256" key="9">
    <source>
        <dbReference type="ARBA" id="ARBA00023270"/>
    </source>
</evidence>
<evidence type="ECO:0000256" key="11">
    <source>
        <dbReference type="PROSITE-ProRule" id="PRU00354"/>
    </source>
</evidence>
<comment type="caution">
    <text evidence="15">The sequence shown here is derived from an EMBL/GenBank/DDBJ whole genome shotgun (WGS) entry which is preliminary data.</text>
</comment>
<dbReference type="AlphaFoldDB" id="A0A1Z5JE38"/>
<dbReference type="Gene3D" id="3.60.90.10">
    <property type="entry name" value="S-adenosylmethionine decarboxylase"/>
    <property type="match status" value="1"/>
</dbReference>
<dbReference type="InterPro" id="IPR001214">
    <property type="entry name" value="SET_dom"/>
</dbReference>
<evidence type="ECO:0000256" key="4">
    <source>
        <dbReference type="ARBA" id="ARBA00022793"/>
    </source>
</evidence>
<feature type="chain" id="PRO_5012690070" description="SET domain-containing protein" evidence="12">
    <location>
        <begin position="19"/>
        <end position="1242"/>
    </location>
</feature>
<evidence type="ECO:0000256" key="10">
    <source>
        <dbReference type="ARBA" id="ARBA00023317"/>
    </source>
</evidence>
<dbReference type="Pfam" id="PF00856">
    <property type="entry name" value="SET"/>
    <property type="match status" value="1"/>
</dbReference>
<reference evidence="15 16" key="1">
    <citation type="journal article" date="2015" name="Plant Cell">
        <title>Oil accumulation by the oleaginous diatom Fistulifera solaris as revealed by the genome and transcriptome.</title>
        <authorList>
            <person name="Tanaka T."/>
            <person name="Maeda Y."/>
            <person name="Veluchamy A."/>
            <person name="Tanaka M."/>
            <person name="Abida H."/>
            <person name="Marechal E."/>
            <person name="Bowler C."/>
            <person name="Muto M."/>
            <person name="Sunaga Y."/>
            <person name="Tanaka M."/>
            <person name="Yoshino T."/>
            <person name="Taniguchi T."/>
            <person name="Fukuda Y."/>
            <person name="Nemoto M."/>
            <person name="Matsumoto M."/>
            <person name="Wong P.S."/>
            <person name="Aburatani S."/>
            <person name="Fujibuchi W."/>
        </authorList>
    </citation>
    <scope>NUCLEOTIDE SEQUENCE [LARGE SCALE GENOMIC DNA]</scope>
    <source>
        <strain evidence="15 16">JPCC DA0580</strain>
    </source>
</reference>
<dbReference type="InterPro" id="IPR029063">
    <property type="entry name" value="SAM-dependent_MTases_sf"/>
</dbReference>
<evidence type="ECO:0000259" key="14">
    <source>
        <dbReference type="PROSITE" id="PS51006"/>
    </source>
</evidence>
<dbReference type="OrthoDB" id="39740at2759"/>
<dbReference type="PROSITE" id="PS50280">
    <property type="entry name" value="SET"/>
    <property type="match status" value="1"/>
</dbReference>
<feature type="signal peptide" evidence="12">
    <location>
        <begin position="1"/>
        <end position="18"/>
    </location>
</feature>
<dbReference type="PANTHER" id="PTHR43317">
    <property type="entry name" value="THERMOSPERMINE SYNTHASE ACAULIS5"/>
    <property type="match status" value="1"/>
</dbReference>
<feature type="active site" description="Proton acceptor" evidence="11">
    <location>
        <position position="560"/>
    </location>
</feature>
<dbReference type="GO" id="GO:0010487">
    <property type="term" value="F:thermospermine synthase activity"/>
    <property type="evidence" value="ECO:0007669"/>
    <property type="project" value="TreeGrafter"/>
</dbReference>
<evidence type="ECO:0000256" key="5">
    <source>
        <dbReference type="ARBA" id="ARBA00022813"/>
    </source>
</evidence>
<keyword evidence="6 11" id="KW-0620">Polyamine biosynthesis</keyword>
<organism evidence="15 16">
    <name type="scientific">Fistulifera solaris</name>
    <name type="common">Oleaginous diatom</name>
    <dbReference type="NCBI Taxonomy" id="1519565"/>
    <lineage>
        <taxon>Eukaryota</taxon>
        <taxon>Sar</taxon>
        <taxon>Stramenopiles</taxon>
        <taxon>Ochrophyta</taxon>
        <taxon>Bacillariophyta</taxon>
        <taxon>Bacillariophyceae</taxon>
        <taxon>Bacillariophycidae</taxon>
        <taxon>Naviculales</taxon>
        <taxon>Naviculaceae</taxon>
        <taxon>Fistulifera</taxon>
    </lineage>
</organism>
<sequence>MIWLKSIIVLLFSQRIRAAEDPMGDNVRALVQWVKDAPTGFVHEGIEIRRYNPEDLSSPFGAFATTFIPANATLFVIPREYLITAEGYEDQCYTVKHLVREMRLGKESKYAPYVNYLLDQPTGQLPNGWSEEGQELLEKILVDRHEDAQFLPPEVPFGYTFEEECKDPYSDDLTEDAYLIVLQRSWDDVLIPVYDMLSHRNGKWLNTECESVHYNTNDVTVRASRDIQPGEELYTSYNFCVDCGSRDSDYGTPEILRDYGFVEQYPQRWIFHQYDNLGFEIDEVEHTNEAGEVSTVMQVTWLFDEPPDDGIEFLEGELLRLEDVYRADFQEELNVPAHEELMCRQFLDALMNAIAHAIESANELDHQCTDMTNNGSGSCEVLLEGDESRRPRYDALQEERDHLDYTSYLCKQGRTMEFPKYKVLEVTQSLYQKIAFFHNPENKDTCFELDTVVQICGSYRAHYHEMVVHYTARFFDTVKRVLFVGGGDSMLLHEIIKYPSLELVVGLELDQQVTRGSFKHFGTQPHWDNEKVQWWYGDAAKSLLMLPSDYFGSFDMVLVDLSETVMSMTVTDGLDIFGALALLLKPDGIIVKNELYLEKFSEIFDYTVQVHFRDVPVICTQALVFGSYANDMLYKHPINHETGPNLFVSPFDDSQFQFESWHDYRRKKKASLQKTCKNPDDVEEEITEQKRSPGILMVLETENAAALLESTEKFQSALVSSLQAVGVKVVEAFSQSTESAGAAVVVLLEEGYVVARRWPQHNYCAFDIHMWAKFDAHESIKKAAIQLTGTSGEHSSSSYRIVAGGMFGIQSWKQDEKSRGPRLTRECNSKTDVARKSPEDSQVSKTVLKRALELVKDTDYSALVFCGDKSSVCNSLEVLKEAAKGTVVPVWTCQGINLKNEYALSAKLACEKEVLSTITEAAKAKAFRVVVLDDAVSYEFGQIIHRVFRSRFTREEILADDVLVIANSLDLTEEWRRALLDRFRRDFIVLEPVFRAEVFFNSSDSSLEMGVVSSGDERFFERLLSVSQSIEKDTQLEADVRNVQGGLFRYTPKFKPSQFFLPKDYDQSAPLQQWNSQQPLGRQTVLQLEVEPIIDKVVTEKTIIVDGEEKVKKIVEKVPRTDDPFVLTRALVKEAVRDVVRSIDDKAVAKAEVFEISIGDGSINVLLWHGGNAIVLWDGRSHVDINIFTQGDDMDVTEQFSTLFTEAIPRLATRLRDEQPRGFGRVVNFLKDVDPRVIPHWA</sequence>
<dbReference type="CDD" id="cd10527">
    <property type="entry name" value="SET_LSMT"/>
    <property type="match status" value="1"/>
</dbReference>
<dbReference type="Pfam" id="PF02675">
    <property type="entry name" value="AdoMet_dc"/>
    <property type="match status" value="1"/>
</dbReference>
<keyword evidence="3 11" id="KW-0808">Transferase</keyword>
<dbReference type="GO" id="GO:0004014">
    <property type="term" value="F:adenosylmethionine decarboxylase activity"/>
    <property type="evidence" value="ECO:0007669"/>
    <property type="project" value="InterPro"/>
</dbReference>
<keyword evidence="8" id="KW-0456">Lyase</keyword>
<dbReference type="InterPro" id="IPR016067">
    <property type="entry name" value="S-AdoMet_deCO2ase_core"/>
</dbReference>
<evidence type="ECO:0000313" key="16">
    <source>
        <dbReference type="Proteomes" id="UP000198406"/>
    </source>
</evidence>
<evidence type="ECO:0008006" key="17">
    <source>
        <dbReference type="Google" id="ProtNLM"/>
    </source>
</evidence>
<evidence type="ECO:0000256" key="1">
    <source>
        <dbReference type="ARBA" id="ARBA00001928"/>
    </source>
</evidence>
<evidence type="ECO:0000256" key="8">
    <source>
        <dbReference type="ARBA" id="ARBA00023239"/>
    </source>
</evidence>
<name>A0A1Z5JE38_FISSO</name>
<feature type="domain" description="SET" evidence="13">
    <location>
        <begin position="44"/>
        <end position="238"/>
    </location>
</feature>
<dbReference type="InterPro" id="IPR003826">
    <property type="entry name" value="AdoMetDC_fam_prok"/>
</dbReference>
<dbReference type="Gene3D" id="3.90.1410.10">
    <property type="entry name" value="set domain protein methyltransferase, domain 1"/>
    <property type="match status" value="1"/>
</dbReference>